<gene>
    <name evidence="5" type="ORF">GFSPODELE1_LOCUS5869</name>
</gene>
<reference evidence="6" key="1">
    <citation type="submission" date="2024-04" db="EMBL/GenBank/DDBJ databases">
        <authorList>
            <person name="Shaw F."/>
            <person name="Minotto A."/>
        </authorList>
    </citation>
    <scope>NUCLEOTIDE SEQUENCE [LARGE SCALE GENOMIC DNA]</scope>
</reference>
<dbReference type="PANTHER" id="PTHR12483:SF115">
    <property type="entry name" value="COPPER TRANSPORT PROTEIN"/>
    <property type="match status" value="1"/>
</dbReference>
<evidence type="ECO:0000256" key="1">
    <source>
        <dbReference type="ARBA" id="ARBA00022692"/>
    </source>
</evidence>
<comment type="subcellular location">
    <subcellularLocation>
        <location evidence="4">Membrane</location>
        <topology evidence="4">Multi-pass membrane protein</topology>
    </subcellularLocation>
</comment>
<keyword evidence="2 4" id="KW-1133">Transmembrane helix</keyword>
<keyword evidence="1 4" id="KW-0812">Transmembrane</keyword>
<feature type="transmembrane region" description="Helical" evidence="4">
    <location>
        <begin position="176"/>
        <end position="192"/>
    </location>
</feature>
<evidence type="ECO:0000256" key="4">
    <source>
        <dbReference type="RuleBase" id="RU367022"/>
    </source>
</evidence>
<keyword evidence="4" id="KW-0187">Copper transport</keyword>
<name>A0ABP1DF24_9APHY</name>
<feature type="transmembrane region" description="Helical" evidence="4">
    <location>
        <begin position="69"/>
        <end position="87"/>
    </location>
</feature>
<evidence type="ECO:0000256" key="2">
    <source>
        <dbReference type="ARBA" id="ARBA00022989"/>
    </source>
</evidence>
<evidence type="ECO:0000313" key="5">
    <source>
        <dbReference type="EMBL" id="CAL1706436.1"/>
    </source>
</evidence>
<dbReference type="EMBL" id="OZ037947">
    <property type="protein sequence ID" value="CAL1706436.1"/>
    <property type="molecule type" value="Genomic_DNA"/>
</dbReference>
<keyword evidence="4" id="KW-0813">Transport</keyword>
<evidence type="ECO:0000256" key="3">
    <source>
        <dbReference type="ARBA" id="ARBA00023136"/>
    </source>
</evidence>
<keyword evidence="4" id="KW-0406">Ion transport</keyword>
<dbReference type="PANTHER" id="PTHR12483">
    <property type="entry name" value="SOLUTE CARRIER FAMILY 31 COPPER TRANSPORTERS"/>
    <property type="match status" value="1"/>
</dbReference>
<protein>
    <recommendedName>
        <fullName evidence="4">Copper transport protein</fullName>
    </recommendedName>
</protein>
<keyword evidence="6" id="KW-1185">Reference proteome</keyword>
<sequence>MDHGDHGGHGGHEMPSMPTRRCSMNMLWYVLINTLRFPSLNQRHFNDRNTQIEDTCIVFRSWHISSTTAFVFSCLIVVALGVLYEWLRRAQSNLDVKIAASLSAQGKGKGRSGVSGRSSPEVDSEEAGLLTGLRVVKEHTGTTVPLTARLTRAFLYGLTVFLSFFLMLVFMTYNAYLILAVVVGAAIGHFVFNPQMDVEGILAGSSASGKGMACH</sequence>
<dbReference type="InterPro" id="IPR007274">
    <property type="entry name" value="Cop_transporter"/>
</dbReference>
<keyword evidence="3 4" id="KW-0472">Membrane</keyword>
<keyword evidence="4" id="KW-0186">Copper</keyword>
<accession>A0ABP1DF24</accession>
<organism evidence="5 6">
    <name type="scientific">Somion occarium</name>
    <dbReference type="NCBI Taxonomy" id="3059160"/>
    <lineage>
        <taxon>Eukaryota</taxon>
        <taxon>Fungi</taxon>
        <taxon>Dikarya</taxon>
        <taxon>Basidiomycota</taxon>
        <taxon>Agaricomycotina</taxon>
        <taxon>Agaricomycetes</taxon>
        <taxon>Polyporales</taxon>
        <taxon>Cerrenaceae</taxon>
        <taxon>Somion</taxon>
    </lineage>
</organism>
<feature type="transmembrane region" description="Helical" evidence="4">
    <location>
        <begin position="153"/>
        <end position="170"/>
    </location>
</feature>
<comment type="similarity">
    <text evidence="4">Belongs to the copper transporter (Ctr) (TC 1.A.56) family. SLC31A subfamily.</text>
</comment>
<proteinExistence type="inferred from homology"/>
<dbReference type="Pfam" id="PF04145">
    <property type="entry name" value="Ctr"/>
    <property type="match status" value="1"/>
</dbReference>
<dbReference type="Proteomes" id="UP001497453">
    <property type="component" value="Chromosome 4"/>
</dbReference>
<evidence type="ECO:0000313" key="6">
    <source>
        <dbReference type="Proteomes" id="UP001497453"/>
    </source>
</evidence>